<dbReference type="SMART" id="SM00421">
    <property type="entry name" value="HTH_LUXR"/>
    <property type="match status" value="1"/>
</dbReference>
<dbReference type="SMART" id="SM00448">
    <property type="entry name" value="REC"/>
    <property type="match status" value="1"/>
</dbReference>
<comment type="caution">
    <text evidence="7">The sequence shown here is derived from an EMBL/GenBank/DDBJ whole genome shotgun (WGS) entry which is preliminary data.</text>
</comment>
<dbReference type="InterPro" id="IPR001789">
    <property type="entry name" value="Sig_transdc_resp-reg_receiver"/>
</dbReference>
<dbReference type="PROSITE" id="PS50043">
    <property type="entry name" value="HTH_LUXR_2"/>
    <property type="match status" value="1"/>
</dbReference>
<evidence type="ECO:0000256" key="3">
    <source>
        <dbReference type="ARBA" id="ARBA00023163"/>
    </source>
</evidence>
<dbReference type="CDD" id="cd17574">
    <property type="entry name" value="REC_OmpR"/>
    <property type="match status" value="1"/>
</dbReference>
<name>A0AAV4ZH90_9HYPH</name>
<dbReference type="InterPro" id="IPR000792">
    <property type="entry name" value="Tscrpt_reg_LuxR_C"/>
</dbReference>
<dbReference type="Pfam" id="PF00072">
    <property type="entry name" value="Response_reg"/>
    <property type="match status" value="1"/>
</dbReference>
<dbReference type="PANTHER" id="PTHR44688:SF16">
    <property type="entry name" value="DNA-BINDING TRANSCRIPTIONAL ACTIVATOR DEVR_DOSR"/>
    <property type="match status" value="1"/>
</dbReference>
<evidence type="ECO:0000256" key="4">
    <source>
        <dbReference type="PROSITE-ProRule" id="PRU00169"/>
    </source>
</evidence>
<dbReference type="CDD" id="cd06170">
    <property type="entry name" value="LuxR_C_like"/>
    <property type="match status" value="1"/>
</dbReference>
<dbReference type="PANTHER" id="PTHR44688">
    <property type="entry name" value="DNA-BINDING TRANSCRIPTIONAL ACTIVATOR DEVR_DOSR"/>
    <property type="match status" value="1"/>
</dbReference>
<dbReference type="SUPFAM" id="SSF46894">
    <property type="entry name" value="C-terminal effector domain of the bipartite response regulators"/>
    <property type="match status" value="1"/>
</dbReference>
<sequence length="196" mass="21506">MSRTRILCVEDDREIADLVAEVLIEEGFAVERAASGPEGLARLRTSPDAVICDIDLPGFGGLDLLRRASEAGAVPPFVFLTAFGGRRNQIEARRLGCADFVTKPIDFELLVAVLRNVLQRAPVRRAVREPAVQMTEREREILTLVSRGKSSIEIAQILAISERTTNFHIGNAMRKLNVTSRVQAAVIALSMGLLEK</sequence>
<dbReference type="Proteomes" id="UP001055247">
    <property type="component" value="Unassembled WGS sequence"/>
</dbReference>
<dbReference type="InterPro" id="IPR036388">
    <property type="entry name" value="WH-like_DNA-bd_sf"/>
</dbReference>
<evidence type="ECO:0000313" key="8">
    <source>
        <dbReference type="Proteomes" id="UP001055247"/>
    </source>
</evidence>
<reference evidence="7" key="1">
    <citation type="journal article" date="2016" name="Front. Microbiol.">
        <title>Genome Sequence of the Piezophilic, Mesophilic Sulfate-Reducing Bacterium Desulfovibrio indicus J2T.</title>
        <authorList>
            <person name="Cao J."/>
            <person name="Maignien L."/>
            <person name="Shao Z."/>
            <person name="Alain K."/>
            <person name="Jebbar M."/>
        </authorList>
    </citation>
    <scope>NUCLEOTIDE SEQUENCE</scope>
    <source>
        <strain evidence="7">DSM 16372</strain>
    </source>
</reference>
<accession>A0AAV4ZH90</accession>
<dbReference type="GO" id="GO:0000160">
    <property type="term" value="P:phosphorelay signal transduction system"/>
    <property type="evidence" value="ECO:0007669"/>
    <property type="project" value="InterPro"/>
</dbReference>
<dbReference type="GO" id="GO:0003677">
    <property type="term" value="F:DNA binding"/>
    <property type="evidence" value="ECO:0007669"/>
    <property type="project" value="UniProtKB-KW"/>
</dbReference>
<protein>
    <submittedName>
        <fullName evidence="7">Response regulator protein TodT</fullName>
    </submittedName>
</protein>
<gene>
    <name evidence="7" type="primary">todT_2</name>
    <name evidence="7" type="ORF">BHAOGJBA_1058</name>
</gene>
<dbReference type="RefSeq" id="WP_066927482.1">
    <property type="nucleotide sequence ID" value="NZ_BPQO01000003.1"/>
</dbReference>
<evidence type="ECO:0000259" key="6">
    <source>
        <dbReference type="PROSITE" id="PS50110"/>
    </source>
</evidence>
<evidence type="ECO:0000259" key="5">
    <source>
        <dbReference type="PROSITE" id="PS50043"/>
    </source>
</evidence>
<dbReference type="InterPro" id="IPR011006">
    <property type="entry name" value="CheY-like_superfamily"/>
</dbReference>
<feature type="modified residue" description="4-aspartylphosphate" evidence="4">
    <location>
        <position position="53"/>
    </location>
</feature>
<dbReference type="AlphaFoldDB" id="A0AAV4ZH90"/>
<dbReference type="SUPFAM" id="SSF52172">
    <property type="entry name" value="CheY-like"/>
    <property type="match status" value="1"/>
</dbReference>
<dbReference type="Pfam" id="PF00196">
    <property type="entry name" value="GerE"/>
    <property type="match status" value="1"/>
</dbReference>
<dbReference type="GO" id="GO:0006355">
    <property type="term" value="P:regulation of DNA-templated transcription"/>
    <property type="evidence" value="ECO:0007669"/>
    <property type="project" value="InterPro"/>
</dbReference>
<dbReference type="PROSITE" id="PS50110">
    <property type="entry name" value="RESPONSE_REGULATORY"/>
    <property type="match status" value="1"/>
</dbReference>
<feature type="domain" description="Response regulatory" evidence="6">
    <location>
        <begin position="5"/>
        <end position="118"/>
    </location>
</feature>
<keyword evidence="8" id="KW-1185">Reference proteome</keyword>
<evidence type="ECO:0000256" key="2">
    <source>
        <dbReference type="ARBA" id="ARBA00023125"/>
    </source>
</evidence>
<dbReference type="EMBL" id="BPQO01000003">
    <property type="protein sequence ID" value="GJD87553.1"/>
    <property type="molecule type" value="Genomic_DNA"/>
</dbReference>
<reference evidence="7" key="2">
    <citation type="submission" date="2021-08" db="EMBL/GenBank/DDBJ databases">
        <authorList>
            <person name="Tani A."/>
            <person name="Ola A."/>
            <person name="Ogura Y."/>
            <person name="Katsura K."/>
            <person name="Hayashi T."/>
        </authorList>
    </citation>
    <scope>NUCLEOTIDE SEQUENCE</scope>
    <source>
        <strain evidence="7">DSM 16372</strain>
    </source>
</reference>
<proteinExistence type="predicted"/>
<dbReference type="PRINTS" id="PR00038">
    <property type="entry name" value="HTHLUXR"/>
</dbReference>
<keyword evidence="4" id="KW-0597">Phosphoprotein</keyword>
<keyword evidence="1" id="KW-0805">Transcription regulation</keyword>
<organism evidence="7 8">
    <name type="scientific">Methylobacterium hispanicum</name>
    <dbReference type="NCBI Taxonomy" id="270350"/>
    <lineage>
        <taxon>Bacteria</taxon>
        <taxon>Pseudomonadati</taxon>
        <taxon>Pseudomonadota</taxon>
        <taxon>Alphaproteobacteria</taxon>
        <taxon>Hyphomicrobiales</taxon>
        <taxon>Methylobacteriaceae</taxon>
        <taxon>Methylobacterium</taxon>
    </lineage>
</organism>
<dbReference type="InterPro" id="IPR016032">
    <property type="entry name" value="Sig_transdc_resp-reg_C-effctor"/>
</dbReference>
<keyword evidence="3" id="KW-0804">Transcription</keyword>
<keyword evidence="2" id="KW-0238">DNA-binding</keyword>
<feature type="domain" description="HTH luxR-type" evidence="5">
    <location>
        <begin position="127"/>
        <end position="192"/>
    </location>
</feature>
<dbReference type="Gene3D" id="3.40.50.2300">
    <property type="match status" value="1"/>
</dbReference>
<dbReference type="Gene3D" id="1.10.10.10">
    <property type="entry name" value="Winged helix-like DNA-binding domain superfamily/Winged helix DNA-binding domain"/>
    <property type="match status" value="1"/>
</dbReference>
<evidence type="ECO:0000313" key="7">
    <source>
        <dbReference type="EMBL" id="GJD87553.1"/>
    </source>
</evidence>
<evidence type="ECO:0000256" key="1">
    <source>
        <dbReference type="ARBA" id="ARBA00023015"/>
    </source>
</evidence>